<comment type="caution">
    <text evidence="2">The sequence shown here is derived from an EMBL/GenBank/DDBJ whole genome shotgun (WGS) entry which is preliminary data.</text>
</comment>
<protein>
    <submittedName>
        <fullName evidence="2">Uncharacterized protein</fullName>
    </submittedName>
</protein>
<feature type="region of interest" description="Disordered" evidence="1">
    <location>
        <begin position="281"/>
        <end position="303"/>
    </location>
</feature>
<name>A0A132BXQ6_9RHOB</name>
<proteinExistence type="predicted"/>
<dbReference type="Proteomes" id="UP000068382">
    <property type="component" value="Unassembled WGS sequence"/>
</dbReference>
<evidence type="ECO:0000313" key="2">
    <source>
        <dbReference type="EMBL" id="KUP93173.1"/>
    </source>
</evidence>
<feature type="compositionally biased region" description="Polar residues" evidence="1">
    <location>
        <begin position="282"/>
        <end position="303"/>
    </location>
</feature>
<dbReference type="EMBL" id="LPUY01000059">
    <property type="protein sequence ID" value="KUP93173.1"/>
    <property type="molecule type" value="Genomic_DNA"/>
</dbReference>
<dbReference type="AlphaFoldDB" id="A0A132BXQ6"/>
<evidence type="ECO:0000313" key="3">
    <source>
        <dbReference type="Proteomes" id="UP000068382"/>
    </source>
</evidence>
<accession>A0A132BXQ6</accession>
<reference evidence="2 3" key="1">
    <citation type="submission" date="2015-12" db="EMBL/GenBank/DDBJ databases">
        <title>Genome sequence of the marine Rhodobacteraceae strain O3.65, Candidatus Tritonibacter horizontis.</title>
        <authorList>
            <person name="Poehlein A."/>
            <person name="Giebel H.A."/>
            <person name="Voget S."/>
            <person name="Brinkhoff T."/>
        </authorList>
    </citation>
    <scope>NUCLEOTIDE SEQUENCE [LARGE SCALE GENOMIC DNA]</scope>
    <source>
        <strain evidence="2 3">O3.65</strain>
    </source>
</reference>
<organism evidence="2 3">
    <name type="scientific">Tritonibacter horizontis</name>
    <dbReference type="NCBI Taxonomy" id="1768241"/>
    <lineage>
        <taxon>Bacteria</taxon>
        <taxon>Pseudomonadati</taxon>
        <taxon>Pseudomonadota</taxon>
        <taxon>Alphaproteobacteria</taxon>
        <taxon>Rhodobacterales</taxon>
        <taxon>Paracoccaceae</taxon>
        <taxon>Tritonibacter</taxon>
    </lineage>
</organism>
<sequence>MRAGRQDQGQRGQMQRDAVQADTRLAGIGVFLPMGGGIARASAVPTPPVSPRLAQILRHDRVGRPTQPFCPFWLFFWPHLTGQVRMILCHLPVFPGHRPRGRNHRDSLNAARRRFDPRPAPHSRHCAEPCRMTAICVRPAAHGAGALKMGLDAPMGSAQVTCHHFGRPKGSNPCVNPFLRRCWLPLRRLRPVATPPANRRFTGRGPVRPVLLCSTETSSRGLPSGPLATFCTVRKTPVAASRDRSACHDHGRATFALTTRRLPGQPPPWGHAPMRGGFASAPATSHLSTTYSTTRDSTCLTRS</sequence>
<keyword evidence="3" id="KW-1185">Reference proteome</keyword>
<gene>
    <name evidence="2" type="ORF">TRIHO_19590</name>
</gene>
<evidence type="ECO:0000256" key="1">
    <source>
        <dbReference type="SAM" id="MobiDB-lite"/>
    </source>
</evidence>